<evidence type="ECO:0000313" key="9">
    <source>
        <dbReference type="Proteomes" id="UP000827889"/>
    </source>
</evidence>
<dbReference type="RefSeq" id="XP_048128516.1">
    <property type="nucleotide sequence ID" value="XM_048272559.1"/>
</dbReference>
<keyword evidence="6" id="KW-0175">Coiled coil</keyword>
<feature type="region of interest" description="Disordered" evidence="7">
    <location>
        <begin position="307"/>
        <end position="329"/>
    </location>
</feature>
<feature type="compositionally biased region" description="Basic and acidic residues" evidence="7">
    <location>
        <begin position="85"/>
        <end position="122"/>
    </location>
</feature>
<dbReference type="Proteomes" id="UP000827889">
    <property type="component" value="Chromosome 1"/>
</dbReference>
<feature type="compositionally biased region" description="Basic residues" evidence="7">
    <location>
        <begin position="310"/>
        <end position="319"/>
    </location>
</feature>
<protein>
    <submittedName>
        <fullName evidence="10 11">Protein WVD2-like 3 isoform X1</fullName>
    </submittedName>
</protein>
<evidence type="ECO:0000259" key="8">
    <source>
        <dbReference type="Pfam" id="PF06886"/>
    </source>
</evidence>
<accession>A0A8B8MRB8</accession>
<reference evidence="9" key="2">
    <citation type="submission" date="2025-05" db="UniProtKB">
        <authorList>
            <consortium name="RefSeq"/>
        </authorList>
    </citation>
    <scope>NUCLEOTIDE SEQUENCE [LARGE SCALE GENOMIC DNA]</scope>
</reference>
<keyword evidence="5" id="KW-0206">Cytoskeleton</keyword>
<feature type="compositionally biased region" description="Basic and acidic residues" evidence="7">
    <location>
        <begin position="59"/>
        <end position="70"/>
    </location>
</feature>
<feature type="compositionally biased region" description="Polar residues" evidence="7">
    <location>
        <begin position="71"/>
        <end position="80"/>
    </location>
</feature>
<evidence type="ECO:0000313" key="11">
    <source>
        <dbReference type="RefSeq" id="XP_048128516.1"/>
    </source>
</evidence>
<dbReference type="KEGG" id="rarg:115726652"/>
<comment type="subcellular location">
    <subcellularLocation>
        <location evidence="1">Cytoplasm</location>
        <location evidence="1">Cytoskeleton</location>
    </subcellularLocation>
</comment>
<dbReference type="RefSeq" id="XP_030512477.1">
    <property type="nucleotide sequence ID" value="XM_030656617.1"/>
</dbReference>
<evidence type="ECO:0000256" key="5">
    <source>
        <dbReference type="ARBA" id="ARBA00023212"/>
    </source>
</evidence>
<dbReference type="AlphaFoldDB" id="A0A8B8MRB8"/>
<evidence type="ECO:0000313" key="10">
    <source>
        <dbReference type="RefSeq" id="XP_030512477.1"/>
    </source>
</evidence>
<evidence type="ECO:0000313" key="12">
    <source>
        <dbReference type="RefSeq" id="XP_048128518.1"/>
    </source>
</evidence>
<gene>
    <name evidence="10 11 12" type="primary">LOC115726652</name>
</gene>
<dbReference type="GO" id="GO:0008017">
    <property type="term" value="F:microtubule binding"/>
    <property type="evidence" value="ECO:0007669"/>
    <property type="project" value="InterPro"/>
</dbReference>
<feature type="coiled-coil region" evidence="6">
    <location>
        <begin position="237"/>
        <end position="264"/>
    </location>
</feature>
<dbReference type="InterPro" id="IPR027329">
    <property type="entry name" value="TPX2_C"/>
</dbReference>
<dbReference type="GeneID" id="115726652"/>
<dbReference type="PANTHER" id="PTHR46372">
    <property type="entry name" value="PROTEIN WVD2-LIKE 3"/>
    <property type="match status" value="1"/>
</dbReference>
<evidence type="ECO:0000256" key="3">
    <source>
        <dbReference type="ARBA" id="ARBA00022490"/>
    </source>
</evidence>
<dbReference type="OrthoDB" id="1925970at2759"/>
<sequence>MVVVITEICTDKEPDCVVAYSNGDCHDPGPESLSNQCDLADSNDNVAGDPELQSSEESSETREYEVKECMNESSVVTSSKGKGAGKFEKDETALSSKNESRSDAERAKEGKKSKSSAKDSSKRTAQHNNRINYTVPHPFSLATEKRASFGARPADDTMKVSNGKPGPRSHAMQPNQVTPRQQVMDLVSRKCLFPYNKKSPDEEDSLSVSSCTIASKRGVKSRTTPASAPVFRSTERAEKRQEFISKLEEKHRALEAQKVQADARNTEEREATIKQLRKNLTFKANPMPSFYYEGPPPTVELKKIPTTRAKSPRLGRRKSCGNVKFFPEG</sequence>
<comment type="similarity">
    <text evidence="2">Belongs to the TPX2 family.</text>
</comment>
<keyword evidence="9" id="KW-1185">Reference proteome</keyword>
<evidence type="ECO:0000256" key="2">
    <source>
        <dbReference type="ARBA" id="ARBA00005885"/>
    </source>
</evidence>
<feature type="compositionally biased region" description="Basic and acidic residues" evidence="7">
    <location>
        <begin position="143"/>
        <end position="158"/>
    </location>
</feature>
<proteinExistence type="inferred from homology"/>
<keyword evidence="4" id="KW-0493">Microtubule</keyword>
<evidence type="ECO:0000256" key="6">
    <source>
        <dbReference type="SAM" id="Coils"/>
    </source>
</evidence>
<evidence type="ECO:0000256" key="1">
    <source>
        <dbReference type="ARBA" id="ARBA00004245"/>
    </source>
</evidence>
<dbReference type="PANTHER" id="PTHR46372:SF2">
    <property type="entry name" value="PROTEIN WVD2-LIKE 3"/>
    <property type="match status" value="1"/>
</dbReference>
<dbReference type="GO" id="GO:0000226">
    <property type="term" value="P:microtubule cytoskeleton organization"/>
    <property type="evidence" value="ECO:0007669"/>
    <property type="project" value="InterPro"/>
</dbReference>
<name>A0A8B8MRB8_9MYRT</name>
<dbReference type="GO" id="GO:0005874">
    <property type="term" value="C:microtubule"/>
    <property type="evidence" value="ECO:0007669"/>
    <property type="project" value="UniProtKB-KW"/>
</dbReference>
<organism evidence="9 10">
    <name type="scientific">Rhodamnia argentea</name>
    <dbReference type="NCBI Taxonomy" id="178133"/>
    <lineage>
        <taxon>Eukaryota</taxon>
        <taxon>Viridiplantae</taxon>
        <taxon>Streptophyta</taxon>
        <taxon>Embryophyta</taxon>
        <taxon>Tracheophyta</taxon>
        <taxon>Spermatophyta</taxon>
        <taxon>Magnoliopsida</taxon>
        <taxon>eudicotyledons</taxon>
        <taxon>Gunneridae</taxon>
        <taxon>Pentapetalae</taxon>
        <taxon>rosids</taxon>
        <taxon>malvids</taxon>
        <taxon>Myrtales</taxon>
        <taxon>Myrtaceae</taxon>
        <taxon>Myrtoideae</taxon>
        <taxon>Myrteae</taxon>
        <taxon>Australasian group</taxon>
        <taxon>Rhodamnia</taxon>
    </lineage>
</organism>
<dbReference type="RefSeq" id="XP_048128518.1">
    <property type="nucleotide sequence ID" value="XM_048272561.1"/>
</dbReference>
<feature type="region of interest" description="Disordered" evidence="7">
    <location>
        <begin position="27"/>
        <end position="182"/>
    </location>
</feature>
<keyword evidence="3" id="KW-0963">Cytoplasm</keyword>
<evidence type="ECO:0000256" key="7">
    <source>
        <dbReference type="SAM" id="MobiDB-lite"/>
    </source>
</evidence>
<evidence type="ECO:0000256" key="4">
    <source>
        <dbReference type="ARBA" id="ARBA00022701"/>
    </source>
</evidence>
<feature type="compositionally biased region" description="Polar residues" evidence="7">
    <location>
        <begin position="32"/>
        <end position="45"/>
    </location>
</feature>
<dbReference type="Pfam" id="PF06886">
    <property type="entry name" value="TPX2"/>
    <property type="match status" value="1"/>
</dbReference>
<feature type="domain" description="TPX2 C-terminal" evidence="8">
    <location>
        <begin position="230"/>
        <end position="304"/>
    </location>
</feature>
<dbReference type="InterPro" id="IPR044806">
    <property type="entry name" value="WVD2/WDL1-4"/>
</dbReference>
<feature type="compositionally biased region" description="Polar residues" evidence="7">
    <location>
        <begin position="172"/>
        <end position="181"/>
    </location>
</feature>
<reference evidence="10" key="1">
    <citation type="submission" date="2025-04" db="UniProtKB">
        <authorList>
            <consortium name="RefSeq"/>
        </authorList>
    </citation>
    <scope>IDENTIFICATION</scope>
    <source>
        <tissue evidence="11 12">Leaf</tissue>
    </source>
</reference>